<organism evidence="14 15">
    <name type="scientific">Gaetbulibacter jejuensis</name>
    <dbReference type="NCBI Taxonomy" id="584607"/>
    <lineage>
        <taxon>Bacteria</taxon>
        <taxon>Pseudomonadati</taxon>
        <taxon>Bacteroidota</taxon>
        <taxon>Flavobacteriia</taxon>
        <taxon>Flavobacteriales</taxon>
        <taxon>Flavobacteriaceae</taxon>
        <taxon>Gaetbulibacter</taxon>
    </lineage>
</organism>
<dbReference type="PROSITE" id="PS51257">
    <property type="entry name" value="PROKAR_LIPOPROTEIN"/>
    <property type="match status" value="1"/>
</dbReference>
<dbReference type="PANTHER" id="PTHR30069:SF29">
    <property type="entry name" value="HEMOGLOBIN AND HEMOGLOBIN-HAPTOGLOBIN-BINDING PROTEIN 1-RELATED"/>
    <property type="match status" value="1"/>
</dbReference>
<keyword evidence="7 10" id="KW-0472">Membrane</keyword>
<dbReference type="Gene3D" id="2.60.40.1120">
    <property type="entry name" value="Carboxypeptidase-like, regulatory domain"/>
    <property type="match status" value="1"/>
</dbReference>
<evidence type="ECO:0000313" key="14">
    <source>
        <dbReference type="EMBL" id="GAA0745826.1"/>
    </source>
</evidence>
<evidence type="ECO:0000256" key="3">
    <source>
        <dbReference type="ARBA" id="ARBA00022452"/>
    </source>
</evidence>
<accession>A0ABN1JSH8</accession>
<comment type="subcellular location">
    <subcellularLocation>
        <location evidence="1 10">Cell outer membrane</location>
        <topology evidence="1 10">Multi-pass membrane protein</topology>
    </subcellularLocation>
</comment>
<dbReference type="InterPro" id="IPR012910">
    <property type="entry name" value="Plug_dom"/>
</dbReference>
<feature type="domain" description="TonB-dependent receptor plug" evidence="13">
    <location>
        <begin position="134"/>
        <end position="233"/>
    </location>
</feature>
<dbReference type="InterPro" id="IPR036942">
    <property type="entry name" value="Beta-barrel_TonB_sf"/>
</dbReference>
<evidence type="ECO:0000256" key="6">
    <source>
        <dbReference type="ARBA" id="ARBA00023077"/>
    </source>
</evidence>
<comment type="similarity">
    <text evidence="10 11">Belongs to the TonB-dependent receptor family.</text>
</comment>
<keyword evidence="8 14" id="KW-0675">Receptor</keyword>
<keyword evidence="3 10" id="KW-1134">Transmembrane beta strand</keyword>
<dbReference type="SUPFAM" id="SSF56935">
    <property type="entry name" value="Porins"/>
    <property type="match status" value="1"/>
</dbReference>
<evidence type="ECO:0000256" key="9">
    <source>
        <dbReference type="ARBA" id="ARBA00023237"/>
    </source>
</evidence>
<dbReference type="InterPro" id="IPR008969">
    <property type="entry name" value="CarboxyPept-like_regulatory"/>
</dbReference>
<comment type="caution">
    <text evidence="14">The sequence shown here is derived from an EMBL/GenBank/DDBJ whole genome shotgun (WGS) entry which is preliminary data.</text>
</comment>
<keyword evidence="6 11" id="KW-0798">TonB box</keyword>
<evidence type="ECO:0000256" key="7">
    <source>
        <dbReference type="ARBA" id="ARBA00023136"/>
    </source>
</evidence>
<dbReference type="EMBL" id="BAAAGF010000003">
    <property type="protein sequence ID" value="GAA0745826.1"/>
    <property type="molecule type" value="Genomic_DNA"/>
</dbReference>
<dbReference type="Pfam" id="PF00593">
    <property type="entry name" value="TonB_dep_Rec_b-barrel"/>
    <property type="match status" value="1"/>
</dbReference>
<protein>
    <submittedName>
        <fullName evidence="14">TonB-dependent receptor</fullName>
    </submittedName>
</protein>
<dbReference type="InterPro" id="IPR037066">
    <property type="entry name" value="Plug_dom_sf"/>
</dbReference>
<evidence type="ECO:0000256" key="8">
    <source>
        <dbReference type="ARBA" id="ARBA00023170"/>
    </source>
</evidence>
<dbReference type="InterPro" id="IPR039426">
    <property type="entry name" value="TonB-dep_rcpt-like"/>
</dbReference>
<dbReference type="PANTHER" id="PTHR30069">
    <property type="entry name" value="TONB-DEPENDENT OUTER MEMBRANE RECEPTOR"/>
    <property type="match status" value="1"/>
</dbReference>
<keyword evidence="5" id="KW-0732">Signal</keyword>
<evidence type="ECO:0000256" key="4">
    <source>
        <dbReference type="ARBA" id="ARBA00022692"/>
    </source>
</evidence>
<evidence type="ECO:0000256" key="5">
    <source>
        <dbReference type="ARBA" id="ARBA00022729"/>
    </source>
</evidence>
<dbReference type="SUPFAM" id="SSF49464">
    <property type="entry name" value="Carboxypeptidase regulatory domain-like"/>
    <property type="match status" value="1"/>
</dbReference>
<dbReference type="Pfam" id="PF07715">
    <property type="entry name" value="Plug"/>
    <property type="match status" value="1"/>
</dbReference>
<dbReference type="PROSITE" id="PS52016">
    <property type="entry name" value="TONB_DEPENDENT_REC_3"/>
    <property type="match status" value="1"/>
</dbReference>
<name>A0ABN1JSH8_9FLAO</name>
<dbReference type="Proteomes" id="UP001500736">
    <property type="component" value="Unassembled WGS sequence"/>
</dbReference>
<evidence type="ECO:0000256" key="2">
    <source>
        <dbReference type="ARBA" id="ARBA00022448"/>
    </source>
</evidence>
<reference evidence="15" key="1">
    <citation type="journal article" date="2019" name="Int. J. Syst. Evol. Microbiol.">
        <title>The Global Catalogue of Microorganisms (GCM) 10K type strain sequencing project: providing services to taxonomists for standard genome sequencing and annotation.</title>
        <authorList>
            <consortium name="The Broad Institute Genomics Platform"/>
            <consortium name="The Broad Institute Genome Sequencing Center for Infectious Disease"/>
            <person name="Wu L."/>
            <person name="Ma J."/>
        </authorList>
    </citation>
    <scope>NUCLEOTIDE SEQUENCE [LARGE SCALE GENOMIC DNA]</scope>
    <source>
        <strain evidence="15">JCM 15976</strain>
    </source>
</reference>
<keyword evidence="9 10" id="KW-0998">Cell outer membrane</keyword>
<sequence length="813" mass="92398">MFRTSFSIITNKTITMKKIFFGLFIALSCYTYGQDCNYTFLGEVKDFHDKSSIPSATIYINEQDKYIVSDFDGKFKIENLCSGTITLTISHIGCETKTVSYQVNNDVFKEIYLEHHLEELTEVVVNSNLKTENTSIEQSLNKEIIENYTDKSLGDALNSLSGVSSLNTGNTIVKPMIHGLHSSRLLIINNNVRLFDQEWGDEHAPNIDINSSNKIEVVKGANTLKYGSDAVGGLILVKPKKYSPVDSLFGSTMLSLNSNGRGGNINTELVKTFKSGYYAKLQSSYKQFGDFKAPDYYLTNSGLKNFNASLTAGYNSFEKGFDAYYSVVSNEIAILQSSHIGNVNDLVTAINSKEPRVIEDFSYDIDYPKQEILHHLGKIEAYKRFKGLGKLSVQYDLQINRRKEFDLRRGDLANTPVIDLRLFTNALQSNLHIDYIDDLKIDTGIMVRYQQNDAISGTGASPLIPDFDKYDASIYAIGNYDLSDTAELSAGIRYDYSRIEATKWYNISDWEDNNYDELFPQFESNTTDNSQILTYPEFSYHNISANLGYSKQFNNDMSIYLNYGLATRVPNPSELFSDGLHHSAARIETGLLTLNKEVAHKFVASFERNNENLGFSISPYYKYINDYIQLIPVGITTTIRGAFPVWEYNQINAQIFGVDIDVNKKISNSFNYNGSISLLKGDNKSDDIPLILMPATNFSNRISYYKEDLNQLTIGLSHKTVLQQNRYPDYNFYTFNPISQEDVYVDISSTPSAYSLFGFNSSMNFKAFKKGNLKLEFNIENLFNTSYREHLNRLRYFADELGRNFNLKIKINY</sequence>
<evidence type="ECO:0000259" key="13">
    <source>
        <dbReference type="Pfam" id="PF07715"/>
    </source>
</evidence>
<evidence type="ECO:0000256" key="10">
    <source>
        <dbReference type="PROSITE-ProRule" id="PRU01360"/>
    </source>
</evidence>
<keyword evidence="15" id="KW-1185">Reference proteome</keyword>
<dbReference type="Pfam" id="PF13715">
    <property type="entry name" value="CarbopepD_reg_2"/>
    <property type="match status" value="1"/>
</dbReference>
<dbReference type="InterPro" id="IPR000531">
    <property type="entry name" value="Beta-barrel_TonB"/>
</dbReference>
<evidence type="ECO:0000256" key="1">
    <source>
        <dbReference type="ARBA" id="ARBA00004571"/>
    </source>
</evidence>
<evidence type="ECO:0000313" key="15">
    <source>
        <dbReference type="Proteomes" id="UP001500736"/>
    </source>
</evidence>
<evidence type="ECO:0000256" key="11">
    <source>
        <dbReference type="RuleBase" id="RU003357"/>
    </source>
</evidence>
<feature type="domain" description="TonB-dependent receptor-like beta-barrel" evidence="12">
    <location>
        <begin position="311"/>
        <end position="782"/>
    </location>
</feature>
<evidence type="ECO:0000259" key="12">
    <source>
        <dbReference type="Pfam" id="PF00593"/>
    </source>
</evidence>
<dbReference type="Gene3D" id="2.170.130.10">
    <property type="entry name" value="TonB-dependent receptor, plug domain"/>
    <property type="match status" value="1"/>
</dbReference>
<dbReference type="Gene3D" id="2.40.170.20">
    <property type="entry name" value="TonB-dependent receptor, beta-barrel domain"/>
    <property type="match status" value="1"/>
</dbReference>
<keyword evidence="2 10" id="KW-0813">Transport</keyword>
<proteinExistence type="inferred from homology"/>
<keyword evidence="4 10" id="KW-0812">Transmembrane</keyword>
<gene>
    <name evidence="14" type="ORF">GCM10009431_21340</name>
</gene>